<reference evidence="1" key="2">
    <citation type="submission" date="2020-11" db="EMBL/GenBank/DDBJ databases">
        <authorList>
            <person name="McCartney M.A."/>
            <person name="Auch B."/>
            <person name="Kono T."/>
            <person name="Mallez S."/>
            <person name="Becker A."/>
            <person name="Gohl D.M."/>
            <person name="Silverstein K.A.T."/>
            <person name="Koren S."/>
            <person name="Bechman K.B."/>
            <person name="Herman A."/>
            <person name="Abrahante J.E."/>
            <person name="Garbe J."/>
        </authorList>
    </citation>
    <scope>NUCLEOTIDE SEQUENCE</scope>
    <source>
        <strain evidence="1">Duluth1</strain>
        <tissue evidence="1">Whole animal</tissue>
    </source>
</reference>
<comment type="caution">
    <text evidence="1">The sequence shown here is derived from an EMBL/GenBank/DDBJ whole genome shotgun (WGS) entry which is preliminary data.</text>
</comment>
<name>A0A9D4F229_DREPO</name>
<gene>
    <name evidence="1" type="ORF">DPMN_168153</name>
</gene>
<accession>A0A9D4F229</accession>
<dbReference type="Proteomes" id="UP000828390">
    <property type="component" value="Unassembled WGS sequence"/>
</dbReference>
<protein>
    <submittedName>
        <fullName evidence="1">Uncharacterized protein</fullName>
    </submittedName>
</protein>
<dbReference type="AlphaFoldDB" id="A0A9D4F229"/>
<dbReference type="EMBL" id="JAIWYP010000008">
    <property type="protein sequence ID" value="KAH3789961.1"/>
    <property type="molecule type" value="Genomic_DNA"/>
</dbReference>
<sequence>MFHFGYGGSFLEEFNRVPQSPNTAVSIYRNSALFAKGGKFIPRSRHSILPYSDLHTVAIRVSVLLRQGGGGDHFGDFVATCVGFRIVFAV</sequence>
<evidence type="ECO:0000313" key="1">
    <source>
        <dbReference type="EMBL" id="KAH3789961.1"/>
    </source>
</evidence>
<keyword evidence="2" id="KW-1185">Reference proteome</keyword>
<evidence type="ECO:0000313" key="2">
    <source>
        <dbReference type="Proteomes" id="UP000828390"/>
    </source>
</evidence>
<reference evidence="1" key="1">
    <citation type="journal article" date="2019" name="bioRxiv">
        <title>The Genome of the Zebra Mussel, Dreissena polymorpha: A Resource for Invasive Species Research.</title>
        <authorList>
            <person name="McCartney M.A."/>
            <person name="Auch B."/>
            <person name="Kono T."/>
            <person name="Mallez S."/>
            <person name="Zhang Y."/>
            <person name="Obille A."/>
            <person name="Becker A."/>
            <person name="Abrahante J.E."/>
            <person name="Garbe J."/>
            <person name="Badalamenti J.P."/>
            <person name="Herman A."/>
            <person name="Mangelson H."/>
            <person name="Liachko I."/>
            <person name="Sullivan S."/>
            <person name="Sone E.D."/>
            <person name="Koren S."/>
            <person name="Silverstein K.A.T."/>
            <person name="Beckman K.B."/>
            <person name="Gohl D.M."/>
        </authorList>
    </citation>
    <scope>NUCLEOTIDE SEQUENCE</scope>
    <source>
        <strain evidence="1">Duluth1</strain>
        <tissue evidence="1">Whole animal</tissue>
    </source>
</reference>
<proteinExistence type="predicted"/>
<organism evidence="1 2">
    <name type="scientific">Dreissena polymorpha</name>
    <name type="common">Zebra mussel</name>
    <name type="synonym">Mytilus polymorpha</name>
    <dbReference type="NCBI Taxonomy" id="45954"/>
    <lineage>
        <taxon>Eukaryota</taxon>
        <taxon>Metazoa</taxon>
        <taxon>Spiralia</taxon>
        <taxon>Lophotrochozoa</taxon>
        <taxon>Mollusca</taxon>
        <taxon>Bivalvia</taxon>
        <taxon>Autobranchia</taxon>
        <taxon>Heteroconchia</taxon>
        <taxon>Euheterodonta</taxon>
        <taxon>Imparidentia</taxon>
        <taxon>Neoheterodontei</taxon>
        <taxon>Myida</taxon>
        <taxon>Dreissenoidea</taxon>
        <taxon>Dreissenidae</taxon>
        <taxon>Dreissena</taxon>
    </lineage>
</organism>